<reference evidence="1" key="1">
    <citation type="submission" date="2023-11" db="EMBL/GenBank/DDBJ databases">
        <title>Genome sequence of Cyanobacterium aponinum BCRC AL20115.</title>
        <authorList>
            <person name="Chang H.-Y."/>
            <person name="Lin K.-M."/>
            <person name="Hsueh H.-T."/>
            <person name="Chu H.-A."/>
            <person name="Kuo C.-H."/>
        </authorList>
    </citation>
    <scope>NUCLEOTIDE SEQUENCE</scope>
    <source>
        <strain evidence="1">AL20115</strain>
    </source>
</reference>
<evidence type="ECO:0000313" key="1">
    <source>
        <dbReference type="EMBL" id="WPF88359.1"/>
    </source>
</evidence>
<dbReference type="AlphaFoldDB" id="A0AAF1C674"/>
<accession>A0AAF1C674</accession>
<dbReference type="RefSeq" id="WP_320001435.1">
    <property type="nucleotide sequence ID" value="NZ_CP138348.1"/>
</dbReference>
<proteinExistence type="predicted"/>
<sequence>MTNQYQEYEYSYQSSQKSHHHNYLKKPILELLNELSMSPPLIRIRKKLVF</sequence>
<dbReference type="EMBL" id="CP138348">
    <property type="protein sequence ID" value="WPF88359.1"/>
    <property type="molecule type" value="Genomic_DNA"/>
</dbReference>
<protein>
    <submittedName>
        <fullName evidence="1">Uncharacterized protein</fullName>
    </submittedName>
</protein>
<name>A0AAF1C674_9CHRO</name>
<organism evidence="1">
    <name type="scientific">Cyanobacterium aponinum AL20115</name>
    <dbReference type="NCBI Taxonomy" id="3090662"/>
    <lineage>
        <taxon>Bacteria</taxon>
        <taxon>Bacillati</taxon>
        <taxon>Cyanobacteriota</taxon>
        <taxon>Cyanophyceae</taxon>
        <taxon>Oscillatoriophycideae</taxon>
        <taxon>Chroococcales</taxon>
        <taxon>Geminocystaceae</taxon>
        <taxon>Cyanobacterium</taxon>
    </lineage>
</organism>
<gene>
    <name evidence="1" type="ORF">SAY89_16415</name>
</gene>